<evidence type="ECO:0000313" key="2">
    <source>
        <dbReference type="Proteomes" id="UP000240325"/>
    </source>
</evidence>
<keyword evidence="2" id="KW-1185">Reference proteome</keyword>
<organism evidence="1">
    <name type="scientific">Bodo saltans virus</name>
    <dbReference type="NCBI Taxonomy" id="2024608"/>
    <lineage>
        <taxon>Viruses</taxon>
        <taxon>Varidnaviria</taxon>
        <taxon>Bamfordvirae</taxon>
        <taxon>Nucleocytoviricota</taxon>
        <taxon>Megaviricetes</taxon>
        <taxon>Imitervirales</taxon>
        <taxon>Mimiviridae</taxon>
        <taxon>Klosneuvirinae</taxon>
        <taxon>Theiavirus</taxon>
        <taxon>Theiavirus salishense</taxon>
    </lineage>
</organism>
<name>A0A2H4UV78_9VIRU</name>
<dbReference type="EMBL" id="MF782455">
    <property type="protein sequence ID" value="ATZ80767.1"/>
    <property type="molecule type" value="Genomic_DNA"/>
</dbReference>
<gene>
    <name evidence="1" type="ORF">BMW23_0721</name>
</gene>
<evidence type="ECO:0000313" key="1">
    <source>
        <dbReference type="EMBL" id="ATZ80767.1"/>
    </source>
</evidence>
<proteinExistence type="predicted"/>
<dbReference type="Proteomes" id="UP000240325">
    <property type="component" value="Segment"/>
</dbReference>
<reference evidence="1" key="1">
    <citation type="journal article" date="2017" name="Elife">
        <title>The kinetoplastid-infecting Bodo saltans virus (BsV), a window into the most abundant giant viruses in the sea.</title>
        <authorList>
            <person name="Deeg C.M."/>
            <person name="Chow C.-E.T."/>
            <person name="Suttle C.A."/>
        </authorList>
    </citation>
    <scope>NUCLEOTIDE SEQUENCE</scope>
    <source>
        <strain evidence="1">NG1</strain>
    </source>
</reference>
<accession>A0A2H4UV78</accession>
<sequence length="79" mass="8673">MNHFDDVDSASSVFSKYIALITQDAIDKIFASSVQISSFVQCAITHAKTVQHEMQCSTSSTHTEQLALQEPLAQLSTCH</sequence>
<protein>
    <submittedName>
        <fullName evidence="1">Uncharacterized protein</fullName>
    </submittedName>
</protein>